<dbReference type="CDD" id="cd07989">
    <property type="entry name" value="LPLAT_AGPAT-like"/>
    <property type="match status" value="1"/>
</dbReference>
<keyword evidence="6" id="KW-1185">Reference proteome</keyword>
<dbReference type="AlphaFoldDB" id="M0QQW7"/>
<evidence type="ECO:0000313" key="6">
    <source>
        <dbReference type="Proteomes" id="UP000011666"/>
    </source>
</evidence>
<dbReference type="Pfam" id="PF01553">
    <property type="entry name" value="Acyltransferase"/>
    <property type="match status" value="1"/>
</dbReference>
<feature type="domain" description="Phospholipid/glycerol acyltransferase" evidence="4">
    <location>
        <begin position="37"/>
        <end position="151"/>
    </location>
</feature>
<reference evidence="5 6" key="1">
    <citation type="submission" date="2013-01" db="EMBL/GenBank/DDBJ databases">
        <title>Whole genome shotgun sequence of Gordonia soli NBRC 108243.</title>
        <authorList>
            <person name="Isaki-Nakamura S."/>
            <person name="Hosoyama A."/>
            <person name="Tsuchikane K."/>
            <person name="Ando Y."/>
            <person name="Baba S."/>
            <person name="Ohji S."/>
            <person name="Hamada M."/>
            <person name="Tamura T."/>
            <person name="Yamazoe A."/>
            <person name="Yamazaki S."/>
            <person name="Fujita N."/>
        </authorList>
    </citation>
    <scope>NUCLEOTIDE SEQUENCE [LARGE SCALE GENOMIC DNA]</scope>
    <source>
        <strain evidence="5 6">NBRC 108243</strain>
    </source>
</reference>
<evidence type="ECO:0000313" key="5">
    <source>
        <dbReference type="EMBL" id="GAC70968.1"/>
    </source>
</evidence>
<dbReference type="SUPFAM" id="SSF69593">
    <property type="entry name" value="Glycerol-3-phosphate (1)-acyltransferase"/>
    <property type="match status" value="1"/>
</dbReference>
<dbReference type="OrthoDB" id="3210041at2"/>
<dbReference type="GO" id="GO:0005886">
    <property type="term" value="C:plasma membrane"/>
    <property type="evidence" value="ECO:0007669"/>
    <property type="project" value="TreeGrafter"/>
</dbReference>
<feature type="region of interest" description="Disordered" evidence="3">
    <location>
        <begin position="239"/>
        <end position="264"/>
    </location>
</feature>
<proteinExistence type="predicted"/>
<dbReference type="STRING" id="1223545.GS4_45_00240"/>
<evidence type="ECO:0000259" key="4">
    <source>
        <dbReference type="SMART" id="SM00563"/>
    </source>
</evidence>
<protein>
    <submittedName>
        <fullName evidence="5">Putative acyltransferase</fullName>
    </submittedName>
</protein>
<dbReference type="GO" id="GO:0003841">
    <property type="term" value="F:1-acylglycerol-3-phosphate O-acyltransferase activity"/>
    <property type="evidence" value="ECO:0007669"/>
    <property type="project" value="TreeGrafter"/>
</dbReference>
<comment type="caution">
    <text evidence="5">The sequence shown here is derived from an EMBL/GenBank/DDBJ whole genome shotgun (WGS) entry which is preliminary data.</text>
</comment>
<dbReference type="InterPro" id="IPR002123">
    <property type="entry name" value="Plipid/glycerol_acylTrfase"/>
</dbReference>
<evidence type="ECO:0000256" key="3">
    <source>
        <dbReference type="SAM" id="MobiDB-lite"/>
    </source>
</evidence>
<dbReference type="EMBL" id="BANX01000045">
    <property type="protein sequence ID" value="GAC70968.1"/>
    <property type="molecule type" value="Genomic_DNA"/>
</dbReference>
<organism evidence="5 6">
    <name type="scientific">Gordonia soli NBRC 108243</name>
    <dbReference type="NCBI Taxonomy" id="1223545"/>
    <lineage>
        <taxon>Bacteria</taxon>
        <taxon>Bacillati</taxon>
        <taxon>Actinomycetota</taxon>
        <taxon>Actinomycetes</taxon>
        <taxon>Mycobacteriales</taxon>
        <taxon>Gordoniaceae</taxon>
        <taxon>Gordonia</taxon>
    </lineage>
</organism>
<dbReference type="GO" id="GO:0006654">
    <property type="term" value="P:phosphatidic acid biosynthetic process"/>
    <property type="evidence" value="ECO:0007669"/>
    <property type="project" value="TreeGrafter"/>
</dbReference>
<dbReference type="eggNOG" id="COG0204">
    <property type="taxonomic scope" value="Bacteria"/>
</dbReference>
<evidence type="ECO:0000256" key="2">
    <source>
        <dbReference type="ARBA" id="ARBA00023315"/>
    </source>
</evidence>
<gene>
    <name evidence="5" type="ORF">GS4_45_00240</name>
</gene>
<keyword evidence="2 5" id="KW-0012">Acyltransferase</keyword>
<dbReference type="Proteomes" id="UP000011666">
    <property type="component" value="Unassembled WGS sequence"/>
</dbReference>
<dbReference type="PANTHER" id="PTHR10434">
    <property type="entry name" value="1-ACYL-SN-GLYCEROL-3-PHOSPHATE ACYLTRANSFERASE"/>
    <property type="match status" value="1"/>
</dbReference>
<feature type="compositionally biased region" description="Basic and acidic residues" evidence="3">
    <location>
        <begin position="242"/>
        <end position="264"/>
    </location>
</feature>
<name>M0QQW7_9ACTN</name>
<dbReference type="RefSeq" id="WP_007625487.1">
    <property type="nucleotide sequence ID" value="NZ_BANX01000045.1"/>
</dbReference>
<evidence type="ECO:0000256" key="1">
    <source>
        <dbReference type="ARBA" id="ARBA00022679"/>
    </source>
</evidence>
<sequence>MEPVYRSLEIIAHSLVRAQGLKLTFSGVENIPKTGGVVLAVNHTSYVDFLPAALGVYRAGRRTRYMIKSEVMDIAIMRFLVNHTKTVPVDRSKGGEAYQQAVERLREGLVVAVYPESTISRSFELKEFKTGAARMAKESGAPIVPSIVWGAHRQWTKTEAGTRNIGRSKLPVSVRYGPPISVAPDADPDETTVRLRTAMTELLHQVQDEYGDHPAGEFWVPARLGGSAPTPEAAAVIEDEEAARKAEARAARHPDDHTGHEAGR</sequence>
<accession>M0QQW7</accession>
<dbReference type="PANTHER" id="PTHR10434:SF55">
    <property type="entry name" value="POSSIBLE ACYLTRANSFERASE"/>
    <property type="match status" value="1"/>
</dbReference>
<dbReference type="SMART" id="SM00563">
    <property type="entry name" value="PlsC"/>
    <property type="match status" value="1"/>
</dbReference>
<keyword evidence="1 5" id="KW-0808">Transferase</keyword>